<name>A0A1V2LNR5_PICKU</name>
<gene>
    <name evidence="5" type="ORF">BOH78_2683</name>
</gene>
<protein>
    <recommendedName>
        <fullName evidence="3">Sm protein G</fullName>
    </recommendedName>
</protein>
<dbReference type="GO" id="GO:0071011">
    <property type="term" value="C:precatalytic spliceosome"/>
    <property type="evidence" value="ECO:0007669"/>
    <property type="project" value="TreeGrafter"/>
</dbReference>
<sequence>MVAVPELKNYLGKEIRIELNGNRTIQGKLGGFDFFLNLTVNECVEIKSPKTKPEYITLGQCIVRGNSVINIELV</sequence>
<evidence type="ECO:0000256" key="3">
    <source>
        <dbReference type="ARBA" id="ARBA00041356"/>
    </source>
</evidence>
<organism evidence="5 6">
    <name type="scientific">Pichia kudriavzevii</name>
    <name type="common">Yeast</name>
    <name type="synonym">Issatchenkia orientalis</name>
    <dbReference type="NCBI Taxonomy" id="4909"/>
    <lineage>
        <taxon>Eukaryota</taxon>
        <taxon>Fungi</taxon>
        <taxon>Dikarya</taxon>
        <taxon>Ascomycota</taxon>
        <taxon>Saccharomycotina</taxon>
        <taxon>Pichiomycetes</taxon>
        <taxon>Pichiales</taxon>
        <taxon>Pichiaceae</taxon>
        <taxon>Pichia</taxon>
    </lineage>
</organism>
<dbReference type="InterPro" id="IPR001163">
    <property type="entry name" value="Sm_dom_euk/arc"/>
</dbReference>
<dbReference type="Proteomes" id="UP000189274">
    <property type="component" value="Unassembled WGS sequence"/>
</dbReference>
<evidence type="ECO:0000259" key="4">
    <source>
        <dbReference type="PROSITE" id="PS52002"/>
    </source>
</evidence>
<dbReference type="Gene3D" id="2.30.30.100">
    <property type="match status" value="1"/>
</dbReference>
<evidence type="ECO:0000313" key="6">
    <source>
        <dbReference type="Proteomes" id="UP000189274"/>
    </source>
</evidence>
<dbReference type="PROSITE" id="PS52002">
    <property type="entry name" value="SM"/>
    <property type="match status" value="1"/>
</dbReference>
<proteinExistence type="inferred from homology"/>
<dbReference type="GO" id="GO:0000398">
    <property type="term" value="P:mRNA splicing, via spliceosome"/>
    <property type="evidence" value="ECO:0007669"/>
    <property type="project" value="TreeGrafter"/>
</dbReference>
<dbReference type="GO" id="GO:0005685">
    <property type="term" value="C:U1 snRNP"/>
    <property type="evidence" value="ECO:0007669"/>
    <property type="project" value="TreeGrafter"/>
</dbReference>
<dbReference type="InterPro" id="IPR010920">
    <property type="entry name" value="LSM_dom_sf"/>
</dbReference>
<dbReference type="InterPro" id="IPR044641">
    <property type="entry name" value="Lsm7/SmG-like"/>
</dbReference>
<keyword evidence="2 5" id="KW-0687">Ribonucleoprotein</keyword>
<dbReference type="SMART" id="SM00651">
    <property type="entry name" value="Sm"/>
    <property type="match status" value="1"/>
</dbReference>
<dbReference type="GO" id="GO:0071004">
    <property type="term" value="C:U2-type prespliceosome"/>
    <property type="evidence" value="ECO:0007669"/>
    <property type="project" value="TreeGrafter"/>
</dbReference>
<dbReference type="VEuPathDB" id="FungiDB:C5L36_0B05890"/>
<comment type="similarity">
    <text evidence="1">Belongs to the snRNP Sm proteins family.</text>
</comment>
<dbReference type="PANTHER" id="PTHR10553:SF2">
    <property type="entry name" value="SMALL NUCLEAR RIBONUCLEOPROTEIN G"/>
    <property type="match status" value="1"/>
</dbReference>
<comment type="caution">
    <text evidence="5">The sequence shown here is derived from an EMBL/GenBank/DDBJ whole genome shotgun (WGS) entry which is preliminary data.</text>
</comment>
<dbReference type="GO" id="GO:0003723">
    <property type="term" value="F:RNA binding"/>
    <property type="evidence" value="ECO:0007669"/>
    <property type="project" value="InterPro"/>
</dbReference>
<dbReference type="GO" id="GO:0005682">
    <property type="term" value="C:U5 snRNP"/>
    <property type="evidence" value="ECO:0007669"/>
    <property type="project" value="TreeGrafter"/>
</dbReference>
<evidence type="ECO:0000256" key="2">
    <source>
        <dbReference type="ARBA" id="ARBA00023274"/>
    </source>
</evidence>
<dbReference type="InterPro" id="IPR047575">
    <property type="entry name" value="Sm"/>
</dbReference>
<evidence type="ECO:0000256" key="1">
    <source>
        <dbReference type="ARBA" id="ARBA00006850"/>
    </source>
</evidence>
<dbReference type="AlphaFoldDB" id="A0A1V2LNR5"/>
<reference evidence="6" key="1">
    <citation type="journal article" date="2017" name="Genome Announc.">
        <title>Genome sequences of Cyberlindnera fabianii 65, Pichia kudriavzevii 129, and Saccharomyces cerevisiae 131 isolated from fermented masau fruits in Zimbabwe.</title>
        <authorList>
            <person name="van Rijswijck I.M.H."/>
            <person name="Derks M.F.L."/>
            <person name="Abee T."/>
            <person name="de Ridder D."/>
            <person name="Smid E.J."/>
        </authorList>
    </citation>
    <scope>NUCLEOTIDE SEQUENCE [LARGE SCALE GENOMIC DNA]</scope>
    <source>
        <strain evidence="6">129</strain>
    </source>
</reference>
<dbReference type="GO" id="GO:0097526">
    <property type="term" value="C:spliceosomal tri-snRNP complex"/>
    <property type="evidence" value="ECO:0007669"/>
    <property type="project" value="TreeGrafter"/>
</dbReference>
<dbReference type="Pfam" id="PF01423">
    <property type="entry name" value="LSM"/>
    <property type="match status" value="1"/>
</dbReference>
<dbReference type="EMBL" id="MQVM01000011">
    <property type="protein sequence ID" value="ONH74199.1"/>
    <property type="molecule type" value="Genomic_DNA"/>
</dbReference>
<dbReference type="GO" id="GO:0071013">
    <property type="term" value="C:catalytic step 2 spliceosome"/>
    <property type="evidence" value="ECO:0007669"/>
    <property type="project" value="TreeGrafter"/>
</dbReference>
<evidence type="ECO:0000313" key="5">
    <source>
        <dbReference type="EMBL" id="ONH74199.1"/>
    </source>
</evidence>
<dbReference type="GO" id="GO:0034719">
    <property type="term" value="C:SMN-Sm protein complex"/>
    <property type="evidence" value="ECO:0007669"/>
    <property type="project" value="TreeGrafter"/>
</dbReference>
<accession>A0A1V2LNR5</accession>
<dbReference type="SUPFAM" id="SSF50182">
    <property type="entry name" value="Sm-like ribonucleoproteins"/>
    <property type="match status" value="1"/>
</dbReference>
<dbReference type="PANTHER" id="PTHR10553">
    <property type="entry name" value="SMALL NUCLEAR RIBONUCLEOPROTEIN"/>
    <property type="match status" value="1"/>
</dbReference>
<dbReference type="GO" id="GO:0005686">
    <property type="term" value="C:U2 snRNP"/>
    <property type="evidence" value="ECO:0007669"/>
    <property type="project" value="TreeGrafter"/>
</dbReference>
<dbReference type="GO" id="GO:0005687">
    <property type="term" value="C:U4 snRNP"/>
    <property type="evidence" value="ECO:0007669"/>
    <property type="project" value="TreeGrafter"/>
</dbReference>
<feature type="domain" description="Sm" evidence="4">
    <location>
        <begin position="2"/>
        <end position="74"/>
    </location>
</feature>